<dbReference type="Proteomes" id="UP000708208">
    <property type="component" value="Unassembled WGS sequence"/>
</dbReference>
<gene>
    <name evidence="4" type="ORF">AFUS01_LOCUS2064</name>
</gene>
<dbReference type="PANTHER" id="PTHR45867">
    <property type="entry name" value="PURPLE ACID PHOSPHATASE"/>
    <property type="match status" value="1"/>
</dbReference>
<dbReference type="InterPro" id="IPR004843">
    <property type="entry name" value="Calcineurin-like_PHP"/>
</dbReference>
<feature type="domain" description="Calcineurin-like phosphoesterase" evidence="1">
    <location>
        <begin position="206"/>
        <end position="407"/>
    </location>
</feature>
<dbReference type="GO" id="GO:0046872">
    <property type="term" value="F:metal ion binding"/>
    <property type="evidence" value="ECO:0007669"/>
    <property type="project" value="InterPro"/>
</dbReference>
<dbReference type="Pfam" id="PF14008">
    <property type="entry name" value="Metallophos_C"/>
    <property type="match status" value="1"/>
</dbReference>
<dbReference type="EMBL" id="CAJVCH010011593">
    <property type="protein sequence ID" value="CAG7671038.1"/>
    <property type="molecule type" value="Genomic_DNA"/>
</dbReference>
<keyword evidence="5" id="KW-1185">Reference proteome</keyword>
<sequence length="526" mass="60934">TKVYCTLCRQDDSILSISLAKVRDGRKNQTGLENKGRMGTNKTGSIVLLLVLLEICICQILDNNINTMSEYSPYERQGLPNPVEELVKDFTGNYKLVRYQPRHIHIAYGSSPTEMVITWSTLQNPNKTSYVEFGTKHLAERSQNGSVTEFQEQSSLRLKQYIHRVVLTQLIPGQTYLYHCGSDMGWSEIFYFTAMREGADWLPHLAIYGDLGNVNAVSLVRLQRETHLGVYDAIIHVGDFAYDMNSESGLVGDAFMDQIQPIAGYLPYMVCPGNHEWSGNFHQYKNRFTMPGNENSMFYSWNMGPIHFISLSTEFYYFLQYGIAPVIRQYEWLEKDLEEANRTRAERPWIITYGHRPMYCSNDDRDDCTKHETLVRVGIPYFHWYGLEDMFMKYGVDLSIWAHEHSYERLWPTYNHKVYNGSLAEPYRNPKALTHVTTGSAGCSEKHDPFPETRPEWTAYRSTDYGFSRLKPLNNTHLYFEQLSEDQDGKIIDSFYLIREKHEGYEIPKAIATNNIDIHDSVENSL</sequence>
<comment type="caution">
    <text evidence="4">The sequence shown here is derived from an EMBL/GenBank/DDBJ whole genome shotgun (WGS) entry which is preliminary data.</text>
</comment>
<evidence type="ECO:0008006" key="6">
    <source>
        <dbReference type="Google" id="ProtNLM"/>
    </source>
</evidence>
<name>A0A8J2JEB6_9HEXA</name>
<dbReference type="AlphaFoldDB" id="A0A8J2JEB6"/>
<proteinExistence type="predicted"/>
<evidence type="ECO:0000259" key="1">
    <source>
        <dbReference type="Pfam" id="PF00149"/>
    </source>
</evidence>
<evidence type="ECO:0000313" key="5">
    <source>
        <dbReference type="Proteomes" id="UP000708208"/>
    </source>
</evidence>
<feature type="domain" description="Purple acid phosphatase C-terminal" evidence="2">
    <location>
        <begin position="432"/>
        <end position="494"/>
    </location>
</feature>
<feature type="domain" description="Purple acid phosphatase N-terminal" evidence="3">
    <location>
        <begin position="101"/>
        <end position="193"/>
    </location>
</feature>
<reference evidence="4" key="1">
    <citation type="submission" date="2021-06" db="EMBL/GenBank/DDBJ databases">
        <authorList>
            <person name="Hodson N. C."/>
            <person name="Mongue J. A."/>
            <person name="Jaron S. K."/>
        </authorList>
    </citation>
    <scope>NUCLEOTIDE SEQUENCE</scope>
</reference>
<dbReference type="Pfam" id="PF00149">
    <property type="entry name" value="Metallophos"/>
    <property type="match status" value="1"/>
</dbReference>
<dbReference type="PANTHER" id="PTHR45867:SF3">
    <property type="entry name" value="ACID PHOSPHATASE TYPE 7"/>
    <property type="match status" value="1"/>
</dbReference>
<dbReference type="InterPro" id="IPR041792">
    <property type="entry name" value="MPP_PAP"/>
</dbReference>
<dbReference type="Pfam" id="PF16656">
    <property type="entry name" value="Pur_ac_phosph_N"/>
    <property type="match status" value="1"/>
</dbReference>
<dbReference type="GO" id="GO:0003993">
    <property type="term" value="F:acid phosphatase activity"/>
    <property type="evidence" value="ECO:0007669"/>
    <property type="project" value="InterPro"/>
</dbReference>
<protein>
    <recommendedName>
        <fullName evidence="6">Purple acid phosphatase</fullName>
    </recommendedName>
</protein>
<dbReference type="InterPro" id="IPR015914">
    <property type="entry name" value="PAPs_N"/>
</dbReference>
<evidence type="ECO:0000313" key="4">
    <source>
        <dbReference type="EMBL" id="CAG7671038.1"/>
    </source>
</evidence>
<organism evidence="4 5">
    <name type="scientific">Allacma fusca</name>
    <dbReference type="NCBI Taxonomy" id="39272"/>
    <lineage>
        <taxon>Eukaryota</taxon>
        <taxon>Metazoa</taxon>
        <taxon>Ecdysozoa</taxon>
        <taxon>Arthropoda</taxon>
        <taxon>Hexapoda</taxon>
        <taxon>Collembola</taxon>
        <taxon>Symphypleona</taxon>
        <taxon>Sminthuridae</taxon>
        <taxon>Allacma</taxon>
    </lineage>
</organism>
<evidence type="ECO:0000259" key="3">
    <source>
        <dbReference type="Pfam" id="PF16656"/>
    </source>
</evidence>
<dbReference type="InterPro" id="IPR025733">
    <property type="entry name" value="PAPs_C"/>
</dbReference>
<dbReference type="OrthoDB" id="45007at2759"/>
<evidence type="ECO:0000259" key="2">
    <source>
        <dbReference type="Pfam" id="PF14008"/>
    </source>
</evidence>
<dbReference type="CDD" id="cd00839">
    <property type="entry name" value="MPP_PAPs"/>
    <property type="match status" value="1"/>
</dbReference>
<accession>A0A8J2JEB6</accession>
<feature type="non-terminal residue" evidence="4">
    <location>
        <position position="526"/>
    </location>
</feature>